<feature type="domain" description="RNA polymerase sigma-70 region 2" evidence="7">
    <location>
        <begin position="25"/>
        <end position="90"/>
    </location>
</feature>
<reference evidence="9" key="1">
    <citation type="submission" date="2012-02" db="EMBL/GenBank/DDBJ databases">
        <title>The complete genome of Solitalea canadensis DSM 3403.</title>
        <authorList>
            <consortium name="US DOE Joint Genome Institute (JGI-PGF)"/>
            <person name="Lucas S."/>
            <person name="Copeland A."/>
            <person name="Lapidus A."/>
            <person name="Glavina del Rio T."/>
            <person name="Dalin E."/>
            <person name="Tice H."/>
            <person name="Bruce D."/>
            <person name="Goodwin L."/>
            <person name="Pitluck S."/>
            <person name="Peters L."/>
            <person name="Ovchinnikova G."/>
            <person name="Lu M."/>
            <person name="Kyrpides N."/>
            <person name="Mavromatis K."/>
            <person name="Ivanova N."/>
            <person name="Brettin T."/>
            <person name="Detter J.C."/>
            <person name="Han C."/>
            <person name="Larimer F."/>
            <person name="Land M."/>
            <person name="Hauser L."/>
            <person name="Markowitz V."/>
            <person name="Cheng J.-F."/>
            <person name="Hugenholtz P."/>
            <person name="Woyke T."/>
            <person name="Wu D."/>
            <person name="Spring S."/>
            <person name="Schroeder M."/>
            <person name="Kopitz M."/>
            <person name="Brambilla E."/>
            <person name="Klenk H.-P."/>
            <person name="Eisen J.A."/>
        </authorList>
    </citation>
    <scope>NUCLEOTIDE SEQUENCE</scope>
    <source>
        <strain evidence="9">DSM 3403</strain>
    </source>
</reference>
<dbReference type="PANTHER" id="PTHR43133">
    <property type="entry name" value="RNA POLYMERASE ECF-TYPE SIGMA FACTO"/>
    <property type="match status" value="1"/>
</dbReference>
<evidence type="ECO:0000256" key="3">
    <source>
        <dbReference type="ARBA" id="ARBA00023082"/>
    </source>
</evidence>
<organism evidence="9 10">
    <name type="scientific">Solitalea canadensis (strain ATCC 29591 / DSM 3403 / JCM 21819 / LMG 8368 / NBRC 15130 / NCIMB 12057 / USAM 9D)</name>
    <name type="common">Flexibacter canadensis</name>
    <dbReference type="NCBI Taxonomy" id="929556"/>
    <lineage>
        <taxon>Bacteria</taxon>
        <taxon>Pseudomonadati</taxon>
        <taxon>Bacteroidota</taxon>
        <taxon>Sphingobacteriia</taxon>
        <taxon>Sphingobacteriales</taxon>
        <taxon>Sphingobacteriaceae</taxon>
        <taxon>Solitalea</taxon>
    </lineage>
</organism>
<dbReference type="GO" id="GO:0003677">
    <property type="term" value="F:DNA binding"/>
    <property type="evidence" value="ECO:0007669"/>
    <property type="project" value="UniProtKB-KW"/>
</dbReference>
<dbReference type="Pfam" id="PF04542">
    <property type="entry name" value="Sigma70_r2"/>
    <property type="match status" value="1"/>
</dbReference>
<dbReference type="AlphaFoldDB" id="H8KL93"/>
<gene>
    <name evidence="9" type="ordered locus">Solca_4186</name>
</gene>
<dbReference type="InterPro" id="IPR000838">
    <property type="entry name" value="RNA_pol_sigma70_ECF_CS"/>
</dbReference>
<sequence length="193" mass="22108">MLKQLSNIELIDLALNGNQGAYVDLLNRHQRYAFTLALRFTKSREDAEEIAQDSFLKAFRSLASFQRTSKFTTWLYSIVYTTAMSKLRKGKLETDSLDDEEHPIVVGDFASEESSSLIENKIRSEYLKQAIEKLLPDDGVIITLFYLHEQSLEEIAAVVGLPANTVKVKLHRARQRLKVQLELLLKHEVNELL</sequence>
<protein>
    <recommendedName>
        <fullName evidence="6">RNA polymerase sigma factor</fullName>
    </recommendedName>
</protein>
<dbReference type="InterPro" id="IPR007627">
    <property type="entry name" value="RNA_pol_sigma70_r2"/>
</dbReference>
<dbReference type="InterPro" id="IPR013249">
    <property type="entry name" value="RNA_pol_sigma70_r4_t2"/>
</dbReference>
<dbReference type="Gene3D" id="1.10.10.10">
    <property type="entry name" value="Winged helix-like DNA-binding domain superfamily/Winged helix DNA-binding domain"/>
    <property type="match status" value="1"/>
</dbReference>
<evidence type="ECO:0000256" key="1">
    <source>
        <dbReference type="ARBA" id="ARBA00010641"/>
    </source>
</evidence>
<dbReference type="InterPro" id="IPR013325">
    <property type="entry name" value="RNA_pol_sigma_r2"/>
</dbReference>
<feature type="domain" description="RNA polymerase sigma factor 70 region 4 type 2" evidence="8">
    <location>
        <begin position="125"/>
        <end position="177"/>
    </location>
</feature>
<evidence type="ECO:0000256" key="5">
    <source>
        <dbReference type="ARBA" id="ARBA00023163"/>
    </source>
</evidence>
<dbReference type="RefSeq" id="WP_014682398.1">
    <property type="nucleotide sequence ID" value="NC_017770.1"/>
</dbReference>
<dbReference type="InterPro" id="IPR036388">
    <property type="entry name" value="WH-like_DNA-bd_sf"/>
</dbReference>
<evidence type="ECO:0000259" key="8">
    <source>
        <dbReference type="Pfam" id="PF08281"/>
    </source>
</evidence>
<dbReference type="SUPFAM" id="SSF88946">
    <property type="entry name" value="Sigma2 domain of RNA polymerase sigma factors"/>
    <property type="match status" value="1"/>
</dbReference>
<evidence type="ECO:0000256" key="6">
    <source>
        <dbReference type="RuleBase" id="RU000716"/>
    </source>
</evidence>
<name>H8KL93_SOLCM</name>
<dbReference type="STRING" id="929556.Solca_4186"/>
<evidence type="ECO:0000256" key="2">
    <source>
        <dbReference type="ARBA" id="ARBA00023015"/>
    </source>
</evidence>
<proteinExistence type="inferred from homology"/>
<dbReference type="GO" id="GO:0006352">
    <property type="term" value="P:DNA-templated transcription initiation"/>
    <property type="evidence" value="ECO:0007669"/>
    <property type="project" value="InterPro"/>
</dbReference>
<dbReference type="SUPFAM" id="SSF88659">
    <property type="entry name" value="Sigma3 and sigma4 domains of RNA polymerase sigma factors"/>
    <property type="match status" value="1"/>
</dbReference>
<dbReference type="eggNOG" id="COG1595">
    <property type="taxonomic scope" value="Bacteria"/>
</dbReference>
<dbReference type="PANTHER" id="PTHR43133:SF51">
    <property type="entry name" value="RNA POLYMERASE SIGMA FACTOR"/>
    <property type="match status" value="1"/>
</dbReference>
<dbReference type="PROSITE" id="PS01063">
    <property type="entry name" value="SIGMA70_ECF"/>
    <property type="match status" value="1"/>
</dbReference>
<dbReference type="NCBIfam" id="TIGR02937">
    <property type="entry name" value="sigma70-ECF"/>
    <property type="match status" value="1"/>
</dbReference>
<dbReference type="EMBL" id="CP003349">
    <property type="protein sequence ID" value="AFD09176.1"/>
    <property type="molecule type" value="Genomic_DNA"/>
</dbReference>
<dbReference type="GO" id="GO:0016987">
    <property type="term" value="F:sigma factor activity"/>
    <property type="evidence" value="ECO:0007669"/>
    <property type="project" value="UniProtKB-KW"/>
</dbReference>
<dbReference type="Gene3D" id="1.10.1740.10">
    <property type="match status" value="1"/>
</dbReference>
<accession>H8KL93</accession>
<dbReference type="Pfam" id="PF08281">
    <property type="entry name" value="Sigma70_r4_2"/>
    <property type="match status" value="1"/>
</dbReference>
<dbReference type="Proteomes" id="UP000007590">
    <property type="component" value="Chromosome"/>
</dbReference>
<dbReference type="KEGG" id="scn:Solca_4186"/>
<keyword evidence="4 6" id="KW-0238">DNA-binding</keyword>
<evidence type="ECO:0000313" key="9">
    <source>
        <dbReference type="EMBL" id="AFD09176.1"/>
    </source>
</evidence>
<dbReference type="InterPro" id="IPR014284">
    <property type="entry name" value="RNA_pol_sigma-70_dom"/>
</dbReference>
<keyword evidence="10" id="KW-1185">Reference proteome</keyword>
<dbReference type="CDD" id="cd06171">
    <property type="entry name" value="Sigma70_r4"/>
    <property type="match status" value="1"/>
</dbReference>
<comment type="similarity">
    <text evidence="1 6">Belongs to the sigma-70 factor family. ECF subfamily.</text>
</comment>
<evidence type="ECO:0000313" key="10">
    <source>
        <dbReference type="Proteomes" id="UP000007590"/>
    </source>
</evidence>
<dbReference type="InterPro" id="IPR039425">
    <property type="entry name" value="RNA_pol_sigma-70-like"/>
</dbReference>
<dbReference type="InterPro" id="IPR013324">
    <property type="entry name" value="RNA_pol_sigma_r3/r4-like"/>
</dbReference>
<evidence type="ECO:0000259" key="7">
    <source>
        <dbReference type="Pfam" id="PF04542"/>
    </source>
</evidence>
<keyword evidence="2 6" id="KW-0805">Transcription regulation</keyword>
<keyword evidence="5 6" id="KW-0804">Transcription</keyword>
<keyword evidence="3 6" id="KW-0731">Sigma factor</keyword>
<dbReference type="OrthoDB" id="9780326at2"/>
<dbReference type="HOGENOM" id="CLU_047691_3_0_10"/>
<evidence type="ECO:0000256" key="4">
    <source>
        <dbReference type="ARBA" id="ARBA00023125"/>
    </source>
</evidence>